<feature type="signal peptide" evidence="1">
    <location>
        <begin position="1"/>
        <end position="19"/>
    </location>
</feature>
<dbReference type="SUPFAM" id="SSF110087">
    <property type="entry name" value="DR1885-like metal-binding protein"/>
    <property type="match status" value="1"/>
</dbReference>
<dbReference type="Pfam" id="PF04314">
    <property type="entry name" value="PCuAC"/>
    <property type="match status" value="1"/>
</dbReference>
<evidence type="ECO:0000256" key="1">
    <source>
        <dbReference type="SAM" id="SignalP"/>
    </source>
</evidence>
<proteinExistence type="predicted"/>
<dbReference type="EMBL" id="JAXCLW010000002">
    <property type="protein sequence ID" value="MDY0882560.1"/>
    <property type="molecule type" value="Genomic_DNA"/>
</dbReference>
<keyword evidence="1" id="KW-0732">Signal</keyword>
<gene>
    <name evidence="2" type="ORF">SMD27_06875</name>
</gene>
<accession>A0ABU5EAE1</accession>
<keyword evidence="3" id="KW-1185">Reference proteome</keyword>
<dbReference type="PANTHER" id="PTHR36302">
    <property type="entry name" value="BLR7088 PROTEIN"/>
    <property type="match status" value="1"/>
</dbReference>
<dbReference type="Gene3D" id="2.60.40.1890">
    <property type="entry name" value="PCu(A)C copper chaperone"/>
    <property type="match status" value="1"/>
</dbReference>
<dbReference type="InterPro" id="IPR058248">
    <property type="entry name" value="Lxx211020-like"/>
</dbReference>
<dbReference type="InterPro" id="IPR007410">
    <property type="entry name" value="LpqE-like"/>
</dbReference>
<comment type="caution">
    <text evidence="2">The sequence shown here is derived from an EMBL/GenBank/DDBJ whole genome shotgun (WGS) entry which is preliminary data.</text>
</comment>
<organism evidence="2 3">
    <name type="scientific">Dongia soli</name>
    <dbReference type="NCBI Taxonomy" id="600628"/>
    <lineage>
        <taxon>Bacteria</taxon>
        <taxon>Pseudomonadati</taxon>
        <taxon>Pseudomonadota</taxon>
        <taxon>Alphaproteobacteria</taxon>
        <taxon>Rhodospirillales</taxon>
        <taxon>Dongiaceae</taxon>
        <taxon>Dongia</taxon>
    </lineage>
</organism>
<dbReference type="InterPro" id="IPR036182">
    <property type="entry name" value="PCuAC_sf"/>
</dbReference>
<protein>
    <submittedName>
        <fullName evidence="2">Copper chaperone PCu(A)C</fullName>
    </submittedName>
</protein>
<evidence type="ECO:0000313" key="3">
    <source>
        <dbReference type="Proteomes" id="UP001279642"/>
    </source>
</evidence>
<evidence type="ECO:0000313" key="2">
    <source>
        <dbReference type="EMBL" id="MDY0882560.1"/>
    </source>
</evidence>
<dbReference type="Proteomes" id="UP001279642">
    <property type="component" value="Unassembled WGS sequence"/>
</dbReference>
<reference evidence="2 3" key="1">
    <citation type="journal article" date="2016" name="Antonie Van Leeuwenhoek">
        <title>Dongia soli sp. nov., isolated from soil from Dokdo, Korea.</title>
        <authorList>
            <person name="Kim D.U."/>
            <person name="Lee H."/>
            <person name="Kim H."/>
            <person name="Kim S.G."/>
            <person name="Ka J.O."/>
        </authorList>
    </citation>
    <scope>NUCLEOTIDE SEQUENCE [LARGE SCALE GENOMIC DNA]</scope>
    <source>
        <strain evidence="2 3">D78</strain>
    </source>
</reference>
<name>A0ABU5EAE1_9PROT</name>
<dbReference type="RefSeq" id="WP_320507633.1">
    <property type="nucleotide sequence ID" value="NZ_JAXCLW010000002.1"/>
</dbReference>
<dbReference type="PANTHER" id="PTHR36302:SF1">
    <property type="entry name" value="COPPER CHAPERONE PCU(A)C"/>
    <property type="match status" value="1"/>
</dbReference>
<sequence length="152" mass="16137">MKRWLAVLGLMFLAMQAKAADVQIGNLTVTQAWSRATTASGQTGAIYLDIENHGTEADRLTGAETPVASMAHLHATVMDGDMASMKMVDGVDLPAGQTVSLKPQSMHLMLMGLKQPLKKGESFPVTLQFEKAGMVEVKVVVEAAGALGPSRQ</sequence>
<feature type="chain" id="PRO_5046275463" evidence="1">
    <location>
        <begin position="20"/>
        <end position="152"/>
    </location>
</feature>